<feature type="DNA-binding region" description="H-T-H motif" evidence="2">
    <location>
        <begin position="34"/>
        <end position="53"/>
    </location>
</feature>
<dbReference type="PANTHER" id="PTHR30055">
    <property type="entry name" value="HTH-TYPE TRANSCRIPTIONAL REGULATOR RUTR"/>
    <property type="match status" value="1"/>
</dbReference>
<evidence type="ECO:0000256" key="2">
    <source>
        <dbReference type="PROSITE-ProRule" id="PRU00335"/>
    </source>
</evidence>
<accession>A0ABV8TTH0</accession>
<dbReference type="PANTHER" id="PTHR30055:SF146">
    <property type="entry name" value="HTH-TYPE TRANSCRIPTIONAL DUAL REGULATOR CECR"/>
    <property type="match status" value="1"/>
</dbReference>
<evidence type="ECO:0000259" key="3">
    <source>
        <dbReference type="PROSITE" id="PS50977"/>
    </source>
</evidence>
<protein>
    <submittedName>
        <fullName evidence="4">TetR/AcrR family transcriptional regulator</fullName>
    </submittedName>
</protein>
<name>A0ABV8TTH0_9ACTN</name>
<dbReference type="Proteomes" id="UP001595823">
    <property type="component" value="Unassembled WGS sequence"/>
</dbReference>
<dbReference type="EMBL" id="JBHSDK010000001">
    <property type="protein sequence ID" value="MFC4333752.1"/>
    <property type="molecule type" value="Genomic_DNA"/>
</dbReference>
<reference evidence="5" key="1">
    <citation type="journal article" date="2019" name="Int. J. Syst. Evol. Microbiol.">
        <title>The Global Catalogue of Microorganisms (GCM) 10K type strain sequencing project: providing services to taxonomists for standard genome sequencing and annotation.</title>
        <authorList>
            <consortium name="The Broad Institute Genomics Platform"/>
            <consortium name="The Broad Institute Genome Sequencing Center for Infectious Disease"/>
            <person name="Wu L."/>
            <person name="Ma J."/>
        </authorList>
    </citation>
    <scope>NUCLEOTIDE SEQUENCE [LARGE SCALE GENOMIC DNA]</scope>
    <source>
        <strain evidence="5">IBRC-M 10908</strain>
    </source>
</reference>
<keyword evidence="1 2" id="KW-0238">DNA-binding</keyword>
<dbReference type="Gene3D" id="1.10.357.10">
    <property type="entry name" value="Tetracycline Repressor, domain 2"/>
    <property type="match status" value="1"/>
</dbReference>
<feature type="domain" description="HTH tetR-type" evidence="3">
    <location>
        <begin position="11"/>
        <end position="71"/>
    </location>
</feature>
<dbReference type="CDD" id="cd00093">
    <property type="entry name" value="HTH_XRE"/>
    <property type="match status" value="1"/>
</dbReference>
<dbReference type="SUPFAM" id="SSF46689">
    <property type="entry name" value="Homeodomain-like"/>
    <property type="match status" value="1"/>
</dbReference>
<evidence type="ECO:0000256" key="1">
    <source>
        <dbReference type="ARBA" id="ARBA00023125"/>
    </source>
</evidence>
<organism evidence="4 5">
    <name type="scientific">Salininema proteolyticum</name>
    <dbReference type="NCBI Taxonomy" id="1607685"/>
    <lineage>
        <taxon>Bacteria</taxon>
        <taxon>Bacillati</taxon>
        <taxon>Actinomycetota</taxon>
        <taxon>Actinomycetes</taxon>
        <taxon>Glycomycetales</taxon>
        <taxon>Glycomycetaceae</taxon>
        <taxon>Salininema</taxon>
    </lineage>
</organism>
<dbReference type="InterPro" id="IPR009057">
    <property type="entry name" value="Homeodomain-like_sf"/>
</dbReference>
<proteinExistence type="predicted"/>
<evidence type="ECO:0000313" key="5">
    <source>
        <dbReference type="Proteomes" id="UP001595823"/>
    </source>
</evidence>
<sequence length="193" mass="20578">MAAERTLSTARDRRATVVSSAIETFARGGFHGVTIAAVAERAGISPAYVSKLFSSKTRLFTAALDECHRRIVDTMERGAEAAEDTSPEAVLHAMGDAYAALIADRDLLALQVKAQAAMAEPEIAEAVRRGTAEIATFAATRSRADGAAVQRFMAYGQLCHLLTTIDAFEIDAPWAAMLTEGIRHSPPEGGERS</sequence>
<dbReference type="InterPro" id="IPR001647">
    <property type="entry name" value="HTH_TetR"/>
</dbReference>
<dbReference type="InterPro" id="IPR050109">
    <property type="entry name" value="HTH-type_TetR-like_transc_reg"/>
</dbReference>
<evidence type="ECO:0000313" key="4">
    <source>
        <dbReference type="EMBL" id="MFC4333752.1"/>
    </source>
</evidence>
<gene>
    <name evidence="4" type="ORF">ACFPET_00880</name>
</gene>
<comment type="caution">
    <text evidence="4">The sequence shown here is derived from an EMBL/GenBank/DDBJ whole genome shotgun (WGS) entry which is preliminary data.</text>
</comment>
<dbReference type="RefSeq" id="WP_380617485.1">
    <property type="nucleotide sequence ID" value="NZ_JBHSDK010000001.1"/>
</dbReference>
<dbReference type="InterPro" id="IPR001387">
    <property type="entry name" value="Cro/C1-type_HTH"/>
</dbReference>
<dbReference type="PROSITE" id="PS50977">
    <property type="entry name" value="HTH_TETR_2"/>
    <property type="match status" value="1"/>
</dbReference>
<dbReference type="Pfam" id="PF00440">
    <property type="entry name" value="TetR_N"/>
    <property type="match status" value="1"/>
</dbReference>
<keyword evidence="5" id="KW-1185">Reference proteome</keyword>